<accession>A0A4R1HYW5</accession>
<feature type="transmembrane region" description="Helical" evidence="8">
    <location>
        <begin position="254"/>
        <end position="274"/>
    </location>
</feature>
<feature type="transmembrane region" description="Helical" evidence="8">
    <location>
        <begin position="207"/>
        <end position="228"/>
    </location>
</feature>
<gene>
    <name evidence="10" type="ORF">EV378_1103</name>
</gene>
<feature type="transmembrane region" description="Helical" evidence="8">
    <location>
        <begin position="86"/>
        <end position="106"/>
    </location>
</feature>
<evidence type="ECO:0000256" key="5">
    <source>
        <dbReference type="ARBA" id="ARBA00022692"/>
    </source>
</evidence>
<reference evidence="10 11" key="1">
    <citation type="submission" date="2019-03" db="EMBL/GenBank/DDBJ databases">
        <title>Sequencing the genomes of 1000 actinobacteria strains.</title>
        <authorList>
            <person name="Klenk H.-P."/>
        </authorList>
    </citation>
    <scope>NUCLEOTIDE SEQUENCE [LARGE SCALE GENOMIC DNA]</scope>
    <source>
        <strain evidence="10 11">DSM 44969</strain>
    </source>
</reference>
<dbReference type="AlphaFoldDB" id="A0A4R1HYW5"/>
<evidence type="ECO:0000256" key="4">
    <source>
        <dbReference type="ARBA" id="ARBA00022679"/>
    </source>
</evidence>
<evidence type="ECO:0000256" key="8">
    <source>
        <dbReference type="SAM" id="Phobius"/>
    </source>
</evidence>
<dbReference type="PANTHER" id="PTHR33908:SF11">
    <property type="entry name" value="MEMBRANE PROTEIN"/>
    <property type="match status" value="1"/>
</dbReference>
<evidence type="ECO:0000256" key="1">
    <source>
        <dbReference type="ARBA" id="ARBA00004651"/>
    </source>
</evidence>
<keyword evidence="11" id="KW-1185">Reference proteome</keyword>
<feature type="transmembrane region" description="Helical" evidence="8">
    <location>
        <begin position="21"/>
        <end position="45"/>
    </location>
</feature>
<evidence type="ECO:0000256" key="6">
    <source>
        <dbReference type="ARBA" id="ARBA00022989"/>
    </source>
</evidence>
<name>A0A4R1HYW5_PSEEN</name>
<keyword evidence="7 8" id="KW-0472">Membrane</keyword>
<evidence type="ECO:0000256" key="3">
    <source>
        <dbReference type="ARBA" id="ARBA00022676"/>
    </source>
</evidence>
<comment type="subcellular location">
    <subcellularLocation>
        <location evidence="1">Cell membrane</location>
        <topology evidence="1">Multi-pass membrane protein</topology>
    </subcellularLocation>
</comment>
<dbReference type="Proteomes" id="UP000295560">
    <property type="component" value="Unassembled WGS sequence"/>
</dbReference>
<dbReference type="EMBL" id="SMFZ01000001">
    <property type="protein sequence ID" value="TCK25299.1"/>
    <property type="molecule type" value="Genomic_DNA"/>
</dbReference>
<feature type="transmembrane region" description="Helical" evidence="8">
    <location>
        <begin position="308"/>
        <end position="326"/>
    </location>
</feature>
<keyword evidence="5 8" id="KW-0812">Transmembrane</keyword>
<dbReference type="RefSeq" id="WP_132421613.1">
    <property type="nucleotide sequence ID" value="NZ_SMFZ01000001.1"/>
</dbReference>
<organism evidence="10 11">
    <name type="scientific">Pseudonocardia endophytica</name>
    <dbReference type="NCBI Taxonomy" id="401976"/>
    <lineage>
        <taxon>Bacteria</taxon>
        <taxon>Bacillati</taxon>
        <taxon>Actinomycetota</taxon>
        <taxon>Actinomycetes</taxon>
        <taxon>Pseudonocardiales</taxon>
        <taxon>Pseudonocardiaceae</taxon>
        <taxon>Pseudonocardia</taxon>
    </lineage>
</organism>
<evidence type="ECO:0000256" key="7">
    <source>
        <dbReference type="ARBA" id="ARBA00023136"/>
    </source>
</evidence>
<keyword evidence="2" id="KW-1003">Cell membrane</keyword>
<keyword evidence="4 10" id="KW-0808">Transferase</keyword>
<proteinExistence type="predicted"/>
<dbReference type="GO" id="GO:0005886">
    <property type="term" value="C:plasma membrane"/>
    <property type="evidence" value="ECO:0007669"/>
    <property type="project" value="UniProtKB-SubCell"/>
</dbReference>
<feature type="transmembrane region" description="Helical" evidence="8">
    <location>
        <begin position="338"/>
        <end position="357"/>
    </location>
</feature>
<dbReference type="PANTHER" id="PTHR33908">
    <property type="entry name" value="MANNOSYLTRANSFERASE YKCB-RELATED"/>
    <property type="match status" value="1"/>
</dbReference>
<keyword evidence="6 8" id="KW-1133">Transmembrane helix</keyword>
<protein>
    <submittedName>
        <fullName evidence="10">Dolichyl-phosphate-mannose-protein mannosyltransferase</fullName>
    </submittedName>
</protein>
<sequence>MQTVPTTREAASPSVPTFARAPVFVIAALTALAHLGFAIAGRGYWLDEVLMLAVGRHHLDWGSADQPPVVPLLAAAADAIAPGSMVALRVPAILATAAAVVVAALLARELGGDRRAQLITAGAQATAAWLSFSGHWLTPYALEPLQWLLIAWLLARWTNRRDDRLLLVLGVVVGIAIETKFQVLGLCAVLVLAVAVVGPRELFRRPALWAGAVVAALVAAPTMIWQAVHGWPQLGMATVAADEAQYLYGGRPGVAVLLVVIAGFPGTVLAVYGLVRFLRGPDLRPYRFLGVSALVLYVVFVVTEGRFYYLAGMLGVLIAAGAVGLQRRREARGAPRRVWPWFGIGIVVAAAALWVSGPSADPATPERFTQQAAEAYRSLPPEQREHTAVVGGSYIYASYLDAYSDEVGLPEAYSGNRSYGYFPPPSEDKDTVLYLGEQPESLRPWFSDVRPVGEPGANLSLATGRTAPWSVISEQWRTLTVS</sequence>
<feature type="transmembrane region" description="Helical" evidence="8">
    <location>
        <begin position="165"/>
        <end position="195"/>
    </location>
</feature>
<dbReference type="GO" id="GO:0009103">
    <property type="term" value="P:lipopolysaccharide biosynthetic process"/>
    <property type="evidence" value="ECO:0007669"/>
    <property type="project" value="UniProtKB-ARBA"/>
</dbReference>
<evidence type="ECO:0000256" key="2">
    <source>
        <dbReference type="ARBA" id="ARBA00022475"/>
    </source>
</evidence>
<keyword evidence="3 10" id="KW-0328">Glycosyltransferase</keyword>
<evidence type="ECO:0000313" key="10">
    <source>
        <dbReference type="EMBL" id="TCK25299.1"/>
    </source>
</evidence>
<feature type="domain" description="Glycosyltransferase RgtA/B/C/D-like" evidence="9">
    <location>
        <begin position="65"/>
        <end position="225"/>
    </location>
</feature>
<dbReference type="InterPro" id="IPR050297">
    <property type="entry name" value="LipidA_mod_glycosyltrf_83"/>
</dbReference>
<comment type="caution">
    <text evidence="10">The sequence shown here is derived from an EMBL/GenBank/DDBJ whole genome shotgun (WGS) entry which is preliminary data.</text>
</comment>
<feature type="transmembrane region" description="Helical" evidence="8">
    <location>
        <begin position="286"/>
        <end position="302"/>
    </location>
</feature>
<dbReference type="Pfam" id="PF13231">
    <property type="entry name" value="PMT_2"/>
    <property type="match status" value="1"/>
</dbReference>
<evidence type="ECO:0000259" key="9">
    <source>
        <dbReference type="Pfam" id="PF13231"/>
    </source>
</evidence>
<evidence type="ECO:0000313" key="11">
    <source>
        <dbReference type="Proteomes" id="UP000295560"/>
    </source>
</evidence>
<dbReference type="InterPro" id="IPR038731">
    <property type="entry name" value="RgtA/B/C-like"/>
</dbReference>
<dbReference type="OrthoDB" id="5166595at2"/>
<dbReference type="GO" id="GO:0016763">
    <property type="term" value="F:pentosyltransferase activity"/>
    <property type="evidence" value="ECO:0007669"/>
    <property type="project" value="TreeGrafter"/>
</dbReference>